<name>G8M0R1_ACECE</name>
<keyword evidence="3" id="KW-0648">Protein biosynthesis</keyword>
<keyword evidence="5" id="KW-1185">Reference proteome</keyword>
<feature type="binding site" evidence="3">
    <location>
        <position position="88"/>
    </location>
    <ligand>
        <name>Fe cation</name>
        <dbReference type="ChEBI" id="CHEBI:24875"/>
    </ligand>
</feature>
<dbReference type="HOGENOM" id="CLU_061901_4_2_9"/>
<dbReference type="NCBIfam" id="NF001159">
    <property type="entry name" value="PRK00150.1-3"/>
    <property type="match status" value="1"/>
</dbReference>
<evidence type="ECO:0000256" key="1">
    <source>
        <dbReference type="ARBA" id="ARBA00010759"/>
    </source>
</evidence>
<dbReference type="GO" id="GO:0042586">
    <property type="term" value="F:peptide deformylase activity"/>
    <property type="evidence" value="ECO:0007669"/>
    <property type="project" value="UniProtKB-UniRule"/>
</dbReference>
<dbReference type="PANTHER" id="PTHR10458">
    <property type="entry name" value="PEPTIDE DEFORMYLASE"/>
    <property type="match status" value="1"/>
</dbReference>
<dbReference type="KEGG" id="ccl:Clocl_2573"/>
<sequence>MALRNIRFDGDEVLRKVSKPVDVIDDRILTLLDDMAETMYAEHGVGLAAPQIGVLKRVVVIDVGEGLLELINPRIVKTEGEELDIEGCLSIPDFLGEVIRPKKVWVEALNRKGEKISLEGEGLLARAFCHEIDHLDGILFTSRAQKIINKSDLQE</sequence>
<protein>
    <recommendedName>
        <fullName evidence="3">Peptide deformylase</fullName>
        <shortName evidence="3">PDF</shortName>
        <ecNumber evidence="3">3.5.1.88</ecNumber>
    </recommendedName>
    <alternativeName>
        <fullName evidence="3">Polypeptide deformylase</fullName>
    </alternativeName>
</protein>
<dbReference type="GO" id="GO:0006412">
    <property type="term" value="P:translation"/>
    <property type="evidence" value="ECO:0007669"/>
    <property type="project" value="UniProtKB-UniRule"/>
</dbReference>
<feature type="binding site" evidence="3">
    <location>
        <position position="130"/>
    </location>
    <ligand>
        <name>Fe cation</name>
        <dbReference type="ChEBI" id="CHEBI:24875"/>
    </ligand>
</feature>
<gene>
    <name evidence="3" type="primary">def</name>
    <name evidence="4" type="ordered locus">Clocl_2573</name>
</gene>
<keyword evidence="3 4" id="KW-0378">Hydrolase</keyword>
<dbReference type="NCBIfam" id="TIGR00079">
    <property type="entry name" value="pept_deformyl"/>
    <property type="match status" value="1"/>
</dbReference>
<dbReference type="eggNOG" id="COG0242">
    <property type="taxonomic scope" value="Bacteria"/>
</dbReference>
<dbReference type="GO" id="GO:0046872">
    <property type="term" value="F:metal ion binding"/>
    <property type="evidence" value="ECO:0007669"/>
    <property type="project" value="UniProtKB-KW"/>
</dbReference>
<feature type="active site" evidence="3">
    <location>
        <position position="131"/>
    </location>
</feature>
<dbReference type="AlphaFoldDB" id="G8M0R1"/>
<dbReference type="PANTHER" id="PTHR10458:SF22">
    <property type="entry name" value="PEPTIDE DEFORMYLASE"/>
    <property type="match status" value="1"/>
</dbReference>
<dbReference type="STRING" id="720554.Clocl_2573"/>
<organism evidence="4 5">
    <name type="scientific">Acetivibrio clariflavus (strain DSM 19732 / NBRC 101661 / EBR45)</name>
    <name type="common">Clostridium clariflavum</name>
    <dbReference type="NCBI Taxonomy" id="720554"/>
    <lineage>
        <taxon>Bacteria</taxon>
        <taxon>Bacillati</taxon>
        <taxon>Bacillota</taxon>
        <taxon>Clostridia</taxon>
        <taxon>Eubacteriales</taxon>
        <taxon>Oscillospiraceae</taxon>
        <taxon>Acetivibrio</taxon>
    </lineage>
</organism>
<dbReference type="Proteomes" id="UP000005435">
    <property type="component" value="Chromosome"/>
</dbReference>
<comment type="similarity">
    <text evidence="1 3">Belongs to the polypeptide deformylase family.</text>
</comment>
<dbReference type="RefSeq" id="WP_014255707.1">
    <property type="nucleotide sequence ID" value="NC_016627.1"/>
</dbReference>
<comment type="cofactor">
    <cofactor evidence="3">
        <name>Fe(2+)</name>
        <dbReference type="ChEBI" id="CHEBI:29033"/>
    </cofactor>
    <text evidence="3">Binds 1 Fe(2+) ion.</text>
</comment>
<dbReference type="EMBL" id="CP003065">
    <property type="protein sequence ID" value="AEV69142.1"/>
    <property type="molecule type" value="Genomic_DNA"/>
</dbReference>
<dbReference type="OrthoDB" id="9784988at2"/>
<reference evidence="5" key="1">
    <citation type="submission" date="2011-12" db="EMBL/GenBank/DDBJ databases">
        <title>Complete sequence of Clostridium clariflavum DSM 19732.</title>
        <authorList>
            <consortium name="US DOE Joint Genome Institute"/>
            <person name="Lucas S."/>
            <person name="Han J."/>
            <person name="Lapidus A."/>
            <person name="Cheng J.-F."/>
            <person name="Goodwin L."/>
            <person name="Pitluck S."/>
            <person name="Peters L."/>
            <person name="Teshima H."/>
            <person name="Detter J.C."/>
            <person name="Han C."/>
            <person name="Tapia R."/>
            <person name="Land M."/>
            <person name="Hauser L."/>
            <person name="Kyrpides N."/>
            <person name="Ivanova N."/>
            <person name="Pagani I."/>
            <person name="Kitzmiller T."/>
            <person name="Lynd L."/>
            <person name="Izquierdo J."/>
            <person name="Woyke T."/>
        </authorList>
    </citation>
    <scope>NUCLEOTIDE SEQUENCE [LARGE SCALE GENOMIC DNA]</scope>
    <source>
        <strain evidence="5">DSM 19732 / NBRC 101661 / EBR45</strain>
    </source>
</reference>
<accession>G8M0R1</accession>
<evidence type="ECO:0000256" key="2">
    <source>
        <dbReference type="ARBA" id="ARBA00023004"/>
    </source>
</evidence>
<dbReference type="SUPFAM" id="SSF56420">
    <property type="entry name" value="Peptide deformylase"/>
    <property type="match status" value="1"/>
</dbReference>
<comment type="catalytic activity">
    <reaction evidence="3">
        <text>N-terminal N-formyl-L-methionyl-[peptide] + H2O = N-terminal L-methionyl-[peptide] + formate</text>
        <dbReference type="Rhea" id="RHEA:24420"/>
        <dbReference type="Rhea" id="RHEA-COMP:10639"/>
        <dbReference type="Rhea" id="RHEA-COMP:10640"/>
        <dbReference type="ChEBI" id="CHEBI:15377"/>
        <dbReference type="ChEBI" id="CHEBI:15740"/>
        <dbReference type="ChEBI" id="CHEBI:49298"/>
        <dbReference type="ChEBI" id="CHEBI:64731"/>
        <dbReference type="EC" id="3.5.1.88"/>
    </reaction>
</comment>
<dbReference type="InterPro" id="IPR036821">
    <property type="entry name" value="Peptide_deformylase_sf"/>
</dbReference>
<dbReference type="PRINTS" id="PR01576">
    <property type="entry name" value="PDEFORMYLASE"/>
</dbReference>
<evidence type="ECO:0000256" key="3">
    <source>
        <dbReference type="HAMAP-Rule" id="MF_00163"/>
    </source>
</evidence>
<dbReference type="Gene3D" id="3.90.45.10">
    <property type="entry name" value="Peptide deformylase"/>
    <property type="match status" value="1"/>
</dbReference>
<evidence type="ECO:0000313" key="4">
    <source>
        <dbReference type="EMBL" id="AEV69142.1"/>
    </source>
</evidence>
<dbReference type="EC" id="3.5.1.88" evidence="3"/>
<dbReference type="InterPro" id="IPR023635">
    <property type="entry name" value="Peptide_deformylase"/>
</dbReference>
<comment type="function">
    <text evidence="3">Removes the formyl group from the N-terminal Met of newly synthesized proteins. Requires at least a dipeptide for an efficient rate of reaction. N-terminal L-methionine is a prerequisite for activity but the enzyme has broad specificity at other positions.</text>
</comment>
<evidence type="ECO:0000313" key="5">
    <source>
        <dbReference type="Proteomes" id="UP000005435"/>
    </source>
</evidence>
<dbReference type="PIRSF" id="PIRSF004749">
    <property type="entry name" value="Pep_def"/>
    <property type="match status" value="1"/>
</dbReference>
<proteinExistence type="inferred from homology"/>
<keyword evidence="3" id="KW-0479">Metal-binding</keyword>
<reference evidence="4 5" key="2">
    <citation type="journal article" date="2012" name="Stand. Genomic Sci.">
        <title>Complete Genome Sequence of Clostridium clariflavum DSM 19732.</title>
        <authorList>
            <person name="Izquierdo J.A."/>
            <person name="Goodwin L."/>
            <person name="Davenport K.W."/>
            <person name="Teshima H."/>
            <person name="Bruce D."/>
            <person name="Detter C."/>
            <person name="Tapia R."/>
            <person name="Han S."/>
            <person name="Land M."/>
            <person name="Hauser L."/>
            <person name="Jeffries C.D."/>
            <person name="Han J."/>
            <person name="Pitluck S."/>
            <person name="Nolan M."/>
            <person name="Chen A."/>
            <person name="Huntemann M."/>
            <person name="Mavromatis K."/>
            <person name="Mikhailova N."/>
            <person name="Liolios K."/>
            <person name="Woyke T."/>
            <person name="Lynd L.R."/>
        </authorList>
    </citation>
    <scope>NUCLEOTIDE SEQUENCE [LARGE SCALE GENOMIC DNA]</scope>
    <source>
        <strain evidence="5">DSM 19732 / NBRC 101661 / EBR45</strain>
    </source>
</reference>
<feature type="binding site" evidence="3">
    <location>
        <position position="134"/>
    </location>
    <ligand>
        <name>Fe cation</name>
        <dbReference type="ChEBI" id="CHEBI:24875"/>
    </ligand>
</feature>
<keyword evidence="2 3" id="KW-0408">Iron</keyword>
<dbReference type="Pfam" id="PF01327">
    <property type="entry name" value="Pep_deformylase"/>
    <property type="match status" value="1"/>
</dbReference>
<dbReference type="CDD" id="cd00487">
    <property type="entry name" value="Pep_deformylase"/>
    <property type="match status" value="1"/>
</dbReference>
<dbReference type="HAMAP" id="MF_00163">
    <property type="entry name" value="Pep_deformylase"/>
    <property type="match status" value="1"/>
</dbReference>